<protein>
    <submittedName>
        <fullName evidence="1">Uncharacterized protein</fullName>
    </submittedName>
</protein>
<dbReference type="EMBL" id="BKCJ011390624">
    <property type="protein sequence ID" value="GFD28993.1"/>
    <property type="molecule type" value="Genomic_DNA"/>
</dbReference>
<accession>A0A699V4J5</accession>
<evidence type="ECO:0000313" key="1">
    <source>
        <dbReference type="EMBL" id="GFD28993.1"/>
    </source>
</evidence>
<feature type="non-terminal residue" evidence="1">
    <location>
        <position position="1"/>
    </location>
</feature>
<name>A0A699V4J5_TANCI</name>
<dbReference type="AlphaFoldDB" id="A0A699V4J5"/>
<proteinExistence type="predicted"/>
<sequence length="99" mass="10460">SFFIIAVQTPGSGISILLAVGSPFFWEWEHPPLAVGTYTASRNSLLAVGMPCAFYSQQSLGDSGTSLMGKVVLSLLESDMMTNGVNTSAHGVVMIQGFM</sequence>
<reference evidence="1" key="1">
    <citation type="journal article" date="2019" name="Sci. Rep.">
        <title>Draft genome of Tanacetum cinerariifolium, the natural source of mosquito coil.</title>
        <authorList>
            <person name="Yamashiro T."/>
            <person name="Shiraishi A."/>
            <person name="Satake H."/>
            <person name="Nakayama K."/>
        </authorList>
    </citation>
    <scope>NUCLEOTIDE SEQUENCE</scope>
</reference>
<gene>
    <name evidence="1" type="ORF">Tci_900962</name>
</gene>
<comment type="caution">
    <text evidence="1">The sequence shown here is derived from an EMBL/GenBank/DDBJ whole genome shotgun (WGS) entry which is preliminary data.</text>
</comment>
<organism evidence="1">
    <name type="scientific">Tanacetum cinerariifolium</name>
    <name type="common">Dalmatian daisy</name>
    <name type="synonym">Chrysanthemum cinerariifolium</name>
    <dbReference type="NCBI Taxonomy" id="118510"/>
    <lineage>
        <taxon>Eukaryota</taxon>
        <taxon>Viridiplantae</taxon>
        <taxon>Streptophyta</taxon>
        <taxon>Embryophyta</taxon>
        <taxon>Tracheophyta</taxon>
        <taxon>Spermatophyta</taxon>
        <taxon>Magnoliopsida</taxon>
        <taxon>eudicotyledons</taxon>
        <taxon>Gunneridae</taxon>
        <taxon>Pentapetalae</taxon>
        <taxon>asterids</taxon>
        <taxon>campanulids</taxon>
        <taxon>Asterales</taxon>
        <taxon>Asteraceae</taxon>
        <taxon>Asteroideae</taxon>
        <taxon>Anthemideae</taxon>
        <taxon>Anthemidinae</taxon>
        <taxon>Tanacetum</taxon>
    </lineage>
</organism>